<comment type="similarity">
    <text evidence="1 2">Belongs to the UPF0102 family.</text>
</comment>
<dbReference type="GO" id="GO:0003676">
    <property type="term" value="F:nucleic acid binding"/>
    <property type="evidence" value="ECO:0007669"/>
    <property type="project" value="InterPro"/>
</dbReference>
<comment type="caution">
    <text evidence="3">The sequence shown here is derived from an EMBL/GenBank/DDBJ whole genome shotgun (WGS) entry which is preliminary data.</text>
</comment>
<evidence type="ECO:0000256" key="2">
    <source>
        <dbReference type="HAMAP-Rule" id="MF_00048"/>
    </source>
</evidence>
<dbReference type="EMBL" id="ARXV01000004">
    <property type="protein sequence ID" value="KGD65483.1"/>
    <property type="molecule type" value="Genomic_DNA"/>
</dbReference>
<name>A0A095TSV3_9GAMM</name>
<dbReference type="OrthoDB" id="9794876at2"/>
<protein>
    <recommendedName>
        <fullName evidence="2">UPF0102 protein Y5S_01376</fullName>
    </recommendedName>
</protein>
<dbReference type="InterPro" id="IPR011856">
    <property type="entry name" value="tRNA_endonuc-like_dom_sf"/>
</dbReference>
<dbReference type="eggNOG" id="COG0792">
    <property type="taxonomic scope" value="Bacteria"/>
</dbReference>
<dbReference type="Pfam" id="PF02021">
    <property type="entry name" value="UPF0102"/>
    <property type="match status" value="1"/>
</dbReference>
<proteinExistence type="inferred from homology"/>
<dbReference type="Gene3D" id="3.40.1350.10">
    <property type="match status" value="1"/>
</dbReference>
<dbReference type="PANTHER" id="PTHR34039">
    <property type="entry name" value="UPF0102 PROTEIN YRAN"/>
    <property type="match status" value="1"/>
</dbReference>
<organism evidence="3 4">
    <name type="scientific">Alcanivorax nanhaiticus</name>
    <dbReference type="NCBI Taxonomy" id="1177154"/>
    <lineage>
        <taxon>Bacteria</taxon>
        <taxon>Pseudomonadati</taxon>
        <taxon>Pseudomonadota</taxon>
        <taxon>Gammaproteobacteria</taxon>
        <taxon>Oceanospirillales</taxon>
        <taxon>Alcanivoracaceae</taxon>
        <taxon>Alcanivorax</taxon>
    </lineage>
</organism>
<keyword evidence="4" id="KW-1185">Reference proteome</keyword>
<evidence type="ECO:0000256" key="1">
    <source>
        <dbReference type="ARBA" id="ARBA00006738"/>
    </source>
</evidence>
<dbReference type="Proteomes" id="UP000029444">
    <property type="component" value="Unassembled WGS sequence"/>
</dbReference>
<dbReference type="InterPro" id="IPR003509">
    <property type="entry name" value="UPF0102_YraN-like"/>
</dbReference>
<dbReference type="STRING" id="1177154.Y5S_01376"/>
<dbReference type="PATRIC" id="fig|1177154.3.peg.1401"/>
<dbReference type="InterPro" id="IPR011335">
    <property type="entry name" value="Restrct_endonuc-II-like"/>
</dbReference>
<dbReference type="NCBIfam" id="NF009150">
    <property type="entry name" value="PRK12497.1-3"/>
    <property type="match status" value="1"/>
</dbReference>
<dbReference type="CDD" id="cd20736">
    <property type="entry name" value="PoNe_Nuclease"/>
    <property type="match status" value="1"/>
</dbReference>
<gene>
    <name evidence="3" type="ORF">Y5S_01376</name>
</gene>
<dbReference type="AlphaFoldDB" id="A0A095TSV3"/>
<accession>A0A095TSV3</accession>
<dbReference type="RefSeq" id="WP_035231598.1">
    <property type="nucleotide sequence ID" value="NZ_ARXV01000004.1"/>
</dbReference>
<dbReference type="PANTHER" id="PTHR34039:SF1">
    <property type="entry name" value="UPF0102 PROTEIN YRAN"/>
    <property type="match status" value="1"/>
</dbReference>
<dbReference type="HAMAP" id="MF_00048">
    <property type="entry name" value="UPF0102"/>
    <property type="match status" value="1"/>
</dbReference>
<reference evidence="3 4" key="1">
    <citation type="submission" date="2012-09" db="EMBL/GenBank/DDBJ databases">
        <title>Genome Sequence of alkane-degrading Bacterium Alcanivorax sp. 19-m-6.</title>
        <authorList>
            <person name="Lai Q."/>
            <person name="Shao Z."/>
        </authorList>
    </citation>
    <scope>NUCLEOTIDE SEQUENCE [LARGE SCALE GENOMIC DNA]</scope>
    <source>
        <strain evidence="3 4">19-m-6</strain>
    </source>
</reference>
<sequence length="125" mass="14707">MPFLPRRKSRGDQAEADAEQWLGEKGLRLVTRNYRCRQGEIDLVMLDHDCLTFIEVRWRQHQSHGGALASVDYHKQQRLIQAARHFLANHPAHQQRPCRFDVIGLEPDNNHSVSYQWIQNAFYSE</sequence>
<dbReference type="NCBIfam" id="TIGR00252">
    <property type="entry name" value="YraN family protein"/>
    <property type="match status" value="1"/>
</dbReference>
<evidence type="ECO:0000313" key="3">
    <source>
        <dbReference type="EMBL" id="KGD65483.1"/>
    </source>
</evidence>
<dbReference type="SUPFAM" id="SSF52980">
    <property type="entry name" value="Restriction endonuclease-like"/>
    <property type="match status" value="1"/>
</dbReference>
<evidence type="ECO:0000313" key="4">
    <source>
        <dbReference type="Proteomes" id="UP000029444"/>
    </source>
</evidence>